<comment type="caution">
    <text evidence="3">The sequence shown here is derived from an EMBL/GenBank/DDBJ whole genome shotgun (WGS) entry which is preliminary data.</text>
</comment>
<dbReference type="GO" id="GO:0010181">
    <property type="term" value="F:FMN binding"/>
    <property type="evidence" value="ECO:0007669"/>
    <property type="project" value="InterPro"/>
</dbReference>
<reference evidence="3 4" key="1">
    <citation type="journal article" date="2016" name="Nat. Commun.">
        <title>Thousands of microbial genomes shed light on interconnected biogeochemical processes in an aquifer system.</title>
        <authorList>
            <person name="Anantharaman K."/>
            <person name="Brown C.T."/>
            <person name="Hug L.A."/>
            <person name="Sharon I."/>
            <person name="Castelle C.J."/>
            <person name="Probst A.J."/>
            <person name="Thomas B.C."/>
            <person name="Singh A."/>
            <person name="Wilkins M.J."/>
            <person name="Karaoz U."/>
            <person name="Brodie E.L."/>
            <person name="Williams K.H."/>
            <person name="Hubbard S.S."/>
            <person name="Banfield J.F."/>
        </authorList>
    </citation>
    <scope>NUCLEOTIDE SEQUENCE [LARGE SCALE GENOMIC DNA]</scope>
</reference>
<dbReference type="Proteomes" id="UP000179242">
    <property type="component" value="Unassembled WGS sequence"/>
</dbReference>
<gene>
    <name evidence="3" type="ORF">A2438_02170</name>
</gene>
<dbReference type="AlphaFoldDB" id="A0A1F4U7Z3"/>
<evidence type="ECO:0000259" key="2">
    <source>
        <dbReference type="PROSITE" id="PS50902"/>
    </source>
</evidence>
<dbReference type="Pfam" id="PF00258">
    <property type="entry name" value="Flavodoxin_1"/>
    <property type="match status" value="1"/>
</dbReference>
<dbReference type="GO" id="GO:0016787">
    <property type="term" value="F:hydrolase activity"/>
    <property type="evidence" value="ECO:0007669"/>
    <property type="project" value="UniProtKB-KW"/>
</dbReference>
<dbReference type="PIRSF" id="PIRSF005243">
    <property type="entry name" value="ROO"/>
    <property type="match status" value="1"/>
</dbReference>
<dbReference type="GO" id="GO:0009055">
    <property type="term" value="F:electron transfer activity"/>
    <property type="evidence" value="ECO:0007669"/>
    <property type="project" value="InterPro"/>
</dbReference>
<dbReference type="InterPro" id="IPR016440">
    <property type="entry name" value="Rubredoxin-O_OxRdtase"/>
</dbReference>
<sequence length="409" mass="45585">MSRILGSARSAGSERINLNKLNDYIYSVGAIDWERRLFDELIPLPDGTSYNSYLIQGSEKTALIDTVDPTKKSKLLRNLSELEVKRIDYVIANHAEQDHSGAIPRVLEAYPMAKVITNPKCKAMLIDLLHIAPDKFIEVQDVEMLSLGNKTLKFIYTPWVHWPETMVTFLEEERILFSCDFFGSHFATSDLFVTDWEKLMPSNKRYYAEIMMPFRGIIANNIKKVEALGVKMIAPSHGPVFDHPECIIDAYKEWVSDKVKNEVIVPYVSMHGSTKEMVDHLIAALINRGIKVKPFDLSGVDIGELAMALVDAATVVIGSPTVLAGAHPLALYAAALANALRPKTRFVSIVGSYGWGGKMVEQLAGMITNLKVEVLEPVIIKGLPKREELVKLDALADQILKKHKEAGLL</sequence>
<evidence type="ECO:0000313" key="3">
    <source>
        <dbReference type="EMBL" id="OGC41064.1"/>
    </source>
</evidence>
<dbReference type="CDD" id="cd07709">
    <property type="entry name" value="flavodiiron_proteins_MBL-fold"/>
    <property type="match status" value="1"/>
</dbReference>
<dbReference type="Gene3D" id="3.60.15.10">
    <property type="entry name" value="Ribonuclease Z/Hydroxyacylglutathione hydrolase-like"/>
    <property type="match status" value="1"/>
</dbReference>
<dbReference type="SMART" id="SM00849">
    <property type="entry name" value="Lactamase_B"/>
    <property type="match status" value="1"/>
</dbReference>
<dbReference type="InterPro" id="IPR001279">
    <property type="entry name" value="Metallo-B-lactamas"/>
</dbReference>
<protein>
    <submittedName>
        <fullName evidence="3">MBL fold hydrolase</fullName>
    </submittedName>
</protein>
<comment type="similarity">
    <text evidence="1">In the N-terminal section; belongs to the zinc metallo-hydrolase group 3 family.</text>
</comment>
<dbReference type="SUPFAM" id="SSF52218">
    <property type="entry name" value="Flavoproteins"/>
    <property type="match status" value="1"/>
</dbReference>
<proteinExistence type="inferred from homology"/>
<dbReference type="GO" id="GO:0046872">
    <property type="term" value="F:metal ion binding"/>
    <property type="evidence" value="ECO:0007669"/>
    <property type="project" value="InterPro"/>
</dbReference>
<dbReference type="GO" id="GO:0016491">
    <property type="term" value="F:oxidoreductase activity"/>
    <property type="evidence" value="ECO:0007669"/>
    <property type="project" value="InterPro"/>
</dbReference>
<accession>A0A1F4U7Z3</accession>
<dbReference type="PANTHER" id="PTHR43717:SF1">
    <property type="entry name" value="ANAEROBIC NITRIC OXIDE REDUCTASE FLAVORUBREDOXIN"/>
    <property type="match status" value="1"/>
</dbReference>
<dbReference type="PANTHER" id="PTHR43717">
    <property type="entry name" value="ANAEROBIC NITRIC OXIDE REDUCTASE FLAVORUBREDOXIN"/>
    <property type="match status" value="1"/>
</dbReference>
<dbReference type="PROSITE" id="PS50902">
    <property type="entry name" value="FLAVODOXIN_LIKE"/>
    <property type="match status" value="1"/>
</dbReference>
<dbReference type="InterPro" id="IPR045761">
    <property type="entry name" value="ODP_dom"/>
</dbReference>
<organism evidence="3 4">
    <name type="scientific">candidate division WOR-1 bacterium RIFOXYC2_FULL_46_14</name>
    <dbReference type="NCBI Taxonomy" id="1802587"/>
    <lineage>
        <taxon>Bacteria</taxon>
        <taxon>Bacillati</taxon>
        <taxon>Saganbacteria</taxon>
    </lineage>
</organism>
<evidence type="ECO:0000313" key="4">
    <source>
        <dbReference type="Proteomes" id="UP000179242"/>
    </source>
</evidence>
<dbReference type="InterPro" id="IPR029039">
    <property type="entry name" value="Flavoprotein-like_sf"/>
</dbReference>
<dbReference type="Gene3D" id="3.40.50.360">
    <property type="match status" value="1"/>
</dbReference>
<dbReference type="InterPro" id="IPR036866">
    <property type="entry name" value="RibonucZ/Hydroxyglut_hydro"/>
</dbReference>
<evidence type="ECO:0000256" key="1">
    <source>
        <dbReference type="ARBA" id="ARBA00007121"/>
    </source>
</evidence>
<name>A0A1F4U7Z3_UNCSA</name>
<dbReference type="EMBL" id="MEUJ01000002">
    <property type="protein sequence ID" value="OGC41064.1"/>
    <property type="molecule type" value="Genomic_DNA"/>
</dbReference>
<dbReference type="InterPro" id="IPR008254">
    <property type="entry name" value="Flavodoxin/NO_synth"/>
</dbReference>
<keyword evidence="3" id="KW-0378">Hydrolase</keyword>
<feature type="domain" description="Flavodoxin-like" evidence="2">
    <location>
        <begin position="263"/>
        <end position="400"/>
    </location>
</feature>
<dbReference type="Pfam" id="PF19583">
    <property type="entry name" value="ODP"/>
    <property type="match status" value="1"/>
</dbReference>
<dbReference type="SUPFAM" id="SSF56281">
    <property type="entry name" value="Metallo-hydrolase/oxidoreductase"/>
    <property type="match status" value="1"/>
</dbReference>